<feature type="region of interest" description="Disordered" evidence="1">
    <location>
        <begin position="158"/>
        <end position="185"/>
    </location>
</feature>
<dbReference type="Proteomes" id="UP000326396">
    <property type="component" value="Linkage Group LG7"/>
</dbReference>
<accession>A0A5N6M1E0</accession>
<evidence type="ECO:0000256" key="1">
    <source>
        <dbReference type="SAM" id="MobiDB-lite"/>
    </source>
</evidence>
<comment type="caution">
    <text evidence="3">The sequence shown here is derived from an EMBL/GenBank/DDBJ whole genome shotgun (WGS) entry which is preliminary data.</text>
</comment>
<keyword evidence="4" id="KW-1185">Reference proteome</keyword>
<gene>
    <name evidence="3" type="ORF">E3N88_35548</name>
</gene>
<evidence type="ECO:0000259" key="2">
    <source>
        <dbReference type="Pfam" id="PF03732"/>
    </source>
</evidence>
<dbReference type="EMBL" id="SZYD01000017">
    <property type="protein sequence ID" value="KAD3067668.1"/>
    <property type="molecule type" value="Genomic_DNA"/>
</dbReference>
<protein>
    <recommendedName>
        <fullName evidence="2">Retrotransposon gag domain-containing protein</fullName>
    </recommendedName>
</protein>
<evidence type="ECO:0000313" key="4">
    <source>
        <dbReference type="Proteomes" id="UP000326396"/>
    </source>
</evidence>
<dbReference type="AlphaFoldDB" id="A0A5N6M1E0"/>
<dbReference type="OrthoDB" id="191139at2759"/>
<reference evidence="3 4" key="1">
    <citation type="submission" date="2019-05" db="EMBL/GenBank/DDBJ databases">
        <title>Mikania micrantha, genome provides insights into the molecular mechanism of rapid growth.</title>
        <authorList>
            <person name="Liu B."/>
        </authorList>
    </citation>
    <scope>NUCLEOTIDE SEQUENCE [LARGE SCALE GENOMIC DNA]</scope>
    <source>
        <strain evidence="3">NLD-2019</strain>
        <tissue evidence="3">Leaf</tissue>
    </source>
</reference>
<dbReference type="InterPro" id="IPR005162">
    <property type="entry name" value="Retrotrans_gag_dom"/>
</dbReference>
<feature type="domain" description="Retrotransposon gag" evidence="2">
    <location>
        <begin position="17"/>
        <end position="113"/>
    </location>
</feature>
<name>A0A5N6M1E0_9ASTR</name>
<proteinExistence type="predicted"/>
<dbReference type="Pfam" id="PF03732">
    <property type="entry name" value="Retrotrans_gag"/>
    <property type="match status" value="1"/>
</dbReference>
<sequence>MESVIKISECNDSQKVKFAAYSFVSEALFWWDTIQQAMGEPAVEALSWESFKRLVLAKFCPKFVIDKMEKDFMNLEVGTMTHQEYTTKFNEMSRLVPHLVTPEESRIKRYIQGFPSEVRRLVKGSAPGTYQSAVELTAELFEEVYGLGGRPMISKRKWGDYSQGSKKDNFNPKRKISGSSPTVLR</sequence>
<organism evidence="3 4">
    <name type="scientific">Mikania micrantha</name>
    <name type="common">bitter vine</name>
    <dbReference type="NCBI Taxonomy" id="192012"/>
    <lineage>
        <taxon>Eukaryota</taxon>
        <taxon>Viridiplantae</taxon>
        <taxon>Streptophyta</taxon>
        <taxon>Embryophyta</taxon>
        <taxon>Tracheophyta</taxon>
        <taxon>Spermatophyta</taxon>
        <taxon>Magnoliopsida</taxon>
        <taxon>eudicotyledons</taxon>
        <taxon>Gunneridae</taxon>
        <taxon>Pentapetalae</taxon>
        <taxon>asterids</taxon>
        <taxon>campanulids</taxon>
        <taxon>Asterales</taxon>
        <taxon>Asteraceae</taxon>
        <taxon>Asteroideae</taxon>
        <taxon>Heliantheae alliance</taxon>
        <taxon>Eupatorieae</taxon>
        <taxon>Mikania</taxon>
    </lineage>
</organism>
<evidence type="ECO:0000313" key="3">
    <source>
        <dbReference type="EMBL" id="KAD3067668.1"/>
    </source>
</evidence>